<proteinExistence type="predicted"/>
<evidence type="ECO:0000256" key="2">
    <source>
        <dbReference type="ARBA" id="ARBA00022525"/>
    </source>
</evidence>
<dbReference type="EMBL" id="ATLV01026258">
    <property type="status" value="NOT_ANNOTATED_CDS"/>
    <property type="molecule type" value="Genomic_DNA"/>
</dbReference>
<reference evidence="5" key="2">
    <citation type="submission" date="2020-05" db="UniProtKB">
        <authorList>
            <consortium name="EnsemblMetazoa"/>
        </authorList>
    </citation>
    <scope>IDENTIFICATION</scope>
</reference>
<evidence type="ECO:0000313" key="6">
    <source>
        <dbReference type="Proteomes" id="UP000030765"/>
    </source>
</evidence>
<dbReference type="EnsemblMetazoa" id="ASIC021287-RA">
    <property type="protein sequence ID" value="ASIC021287-PA"/>
    <property type="gene ID" value="ASIC021287"/>
</dbReference>
<evidence type="ECO:0000313" key="4">
    <source>
        <dbReference type="EMBL" id="KFB52961.1"/>
    </source>
</evidence>
<organism evidence="4">
    <name type="scientific">Anopheles sinensis</name>
    <name type="common">Mosquito</name>
    <dbReference type="NCBI Taxonomy" id="74873"/>
    <lineage>
        <taxon>Eukaryota</taxon>
        <taxon>Metazoa</taxon>
        <taxon>Ecdysozoa</taxon>
        <taxon>Arthropoda</taxon>
        <taxon>Hexapoda</taxon>
        <taxon>Insecta</taxon>
        <taxon>Pterygota</taxon>
        <taxon>Neoptera</taxon>
        <taxon>Endopterygota</taxon>
        <taxon>Diptera</taxon>
        <taxon>Nematocera</taxon>
        <taxon>Culicoidea</taxon>
        <taxon>Culicidae</taxon>
        <taxon>Anophelinae</taxon>
        <taxon>Anopheles</taxon>
    </lineage>
</organism>
<dbReference type="Proteomes" id="UP000030765">
    <property type="component" value="Unassembled WGS sequence"/>
</dbReference>
<dbReference type="AlphaFoldDB" id="A0A084WRW7"/>
<comment type="subcellular location">
    <subcellularLocation>
        <location evidence="1">Secreted</location>
    </subcellularLocation>
</comment>
<name>A0A084WRW7_ANOSI</name>
<evidence type="ECO:0000256" key="1">
    <source>
        <dbReference type="ARBA" id="ARBA00004613"/>
    </source>
</evidence>
<protein>
    <submittedName>
        <fullName evidence="5">SCP domain-containing protein</fullName>
    </submittedName>
</protein>
<dbReference type="Gene3D" id="3.40.33.10">
    <property type="entry name" value="CAP"/>
    <property type="match status" value="1"/>
</dbReference>
<dbReference type="EMBL" id="KE525409">
    <property type="protein sequence ID" value="KFB52961.1"/>
    <property type="molecule type" value="Genomic_DNA"/>
</dbReference>
<dbReference type="SUPFAM" id="SSF55797">
    <property type="entry name" value="PR-1-like"/>
    <property type="match status" value="1"/>
</dbReference>
<gene>
    <name evidence="4" type="ORF">ZHAS_00021287</name>
</gene>
<dbReference type="Pfam" id="PF00188">
    <property type="entry name" value="CAP"/>
    <property type="match status" value="1"/>
</dbReference>
<dbReference type="VEuPathDB" id="VectorBase:ASIS022472"/>
<reference evidence="4 6" key="1">
    <citation type="journal article" date="2014" name="BMC Genomics">
        <title>Genome sequence of Anopheles sinensis provides insight into genetics basis of mosquito competence for malaria parasites.</title>
        <authorList>
            <person name="Zhou D."/>
            <person name="Zhang D."/>
            <person name="Ding G."/>
            <person name="Shi L."/>
            <person name="Hou Q."/>
            <person name="Ye Y."/>
            <person name="Xu Y."/>
            <person name="Zhou H."/>
            <person name="Xiong C."/>
            <person name="Li S."/>
            <person name="Yu J."/>
            <person name="Hong S."/>
            <person name="Yu X."/>
            <person name="Zou P."/>
            <person name="Chen C."/>
            <person name="Chang X."/>
            <person name="Wang W."/>
            <person name="Lv Y."/>
            <person name="Sun Y."/>
            <person name="Ma L."/>
            <person name="Shen B."/>
            <person name="Zhu C."/>
        </authorList>
    </citation>
    <scope>NUCLEOTIDE SEQUENCE [LARGE SCALE GENOMIC DNA]</scope>
</reference>
<dbReference type="OrthoDB" id="414826at2759"/>
<feature type="domain" description="SCP" evidence="3">
    <location>
        <begin position="7"/>
        <end position="118"/>
    </location>
</feature>
<evidence type="ECO:0000259" key="3">
    <source>
        <dbReference type="Pfam" id="PF00188"/>
    </source>
</evidence>
<dbReference type="InterPro" id="IPR014044">
    <property type="entry name" value="CAP_dom"/>
</dbReference>
<dbReference type="GO" id="GO:0005576">
    <property type="term" value="C:extracellular region"/>
    <property type="evidence" value="ECO:0007669"/>
    <property type="project" value="UniProtKB-SubCell"/>
</dbReference>
<dbReference type="CDD" id="cd05380">
    <property type="entry name" value="CAP_euk"/>
    <property type="match status" value="1"/>
</dbReference>
<sequence>MNSGFSAAARMRMLTWDEELAAQAGNKARTCELSFDACRNTAKYPNVGQVVSKFAPIDPADKSGTISGFFYSVPFISDVQTASIDDWGNVLSDKAVAIGCAAEQFSEDGSIRQLWVCNISAATTVGQRIYASGSGGDGCTTGTDDTLAGLCTASEPI</sequence>
<accession>A0A084WRW7</accession>
<dbReference type="STRING" id="74873.A0A084WRW7"/>
<keyword evidence="2" id="KW-0964">Secreted</keyword>
<dbReference type="InterPro" id="IPR035940">
    <property type="entry name" value="CAP_sf"/>
</dbReference>
<dbReference type="VEuPathDB" id="VectorBase:ASIC021287"/>
<evidence type="ECO:0000313" key="5">
    <source>
        <dbReference type="EnsemblMetazoa" id="ASIC021287-PA"/>
    </source>
</evidence>
<keyword evidence="6" id="KW-1185">Reference proteome</keyword>